<dbReference type="AlphaFoldDB" id="A0A058Z0X9"/>
<dbReference type="Gene3D" id="3.40.50.1100">
    <property type="match status" value="1"/>
</dbReference>
<dbReference type="OrthoDB" id="4418812at2759"/>
<dbReference type="RefSeq" id="XP_009498398.1">
    <property type="nucleotide sequence ID" value="XM_009500123.1"/>
</dbReference>
<evidence type="ECO:0008006" key="3">
    <source>
        <dbReference type="Google" id="ProtNLM"/>
    </source>
</evidence>
<accession>A0A058Z0X9</accession>
<sequence length="155" mass="15670">FSGIVIGCLPAASPVISLSLRRGAPAPLDLPDFDGPTLSDGSAGGVDPDSLTYPLCRRLVDAWRDDVSEEQIAGALRLAFRLDAQRVEGAAGVALAALLADSPAGRSASQVPTFAADPATGQGAALAPGMRVAVILCGGNISDEVFRGIVGPSEM</sequence>
<proteinExistence type="predicted"/>
<dbReference type="STRING" id="691883.A0A058Z0X9"/>
<name>A0A058Z0X9_FONAL</name>
<dbReference type="SUPFAM" id="SSF53686">
    <property type="entry name" value="Tryptophan synthase beta subunit-like PLP-dependent enzymes"/>
    <property type="match status" value="1"/>
</dbReference>
<organism evidence="1">
    <name type="scientific">Fonticula alba</name>
    <name type="common">Slime mold</name>
    <dbReference type="NCBI Taxonomy" id="691883"/>
    <lineage>
        <taxon>Eukaryota</taxon>
        <taxon>Rotosphaerida</taxon>
        <taxon>Fonticulaceae</taxon>
        <taxon>Fonticula</taxon>
    </lineage>
</organism>
<dbReference type="Proteomes" id="UP000030693">
    <property type="component" value="Unassembled WGS sequence"/>
</dbReference>
<protein>
    <recommendedName>
        <fullName evidence="3">Tryptophan synthase beta chain-like PALP domain-containing protein</fullName>
    </recommendedName>
</protein>
<evidence type="ECO:0000313" key="1">
    <source>
        <dbReference type="EMBL" id="KCV67197.1"/>
    </source>
</evidence>
<reference evidence="1" key="1">
    <citation type="submission" date="2013-04" db="EMBL/GenBank/DDBJ databases">
        <title>The Genome Sequence of Fonticula alba ATCC 38817.</title>
        <authorList>
            <consortium name="The Broad Institute Genomics Platform"/>
            <person name="Russ C."/>
            <person name="Cuomo C."/>
            <person name="Burger G."/>
            <person name="Gray M.W."/>
            <person name="Holland P.W.H."/>
            <person name="King N."/>
            <person name="Lang F.B.F."/>
            <person name="Roger A.J."/>
            <person name="Ruiz-Trillo I."/>
            <person name="Brown M."/>
            <person name="Walker B."/>
            <person name="Young S."/>
            <person name="Zeng Q."/>
            <person name="Gargeya S."/>
            <person name="Fitzgerald M."/>
            <person name="Haas B."/>
            <person name="Abouelleil A."/>
            <person name="Allen A.W."/>
            <person name="Alvarado L."/>
            <person name="Arachchi H.M."/>
            <person name="Berlin A.M."/>
            <person name="Chapman S.B."/>
            <person name="Gainer-Dewar J."/>
            <person name="Goldberg J."/>
            <person name="Griggs A."/>
            <person name="Gujja S."/>
            <person name="Hansen M."/>
            <person name="Howarth C."/>
            <person name="Imamovic A."/>
            <person name="Ireland A."/>
            <person name="Larimer J."/>
            <person name="McCowan C."/>
            <person name="Murphy C."/>
            <person name="Pearson M."/>
            <person name="Poon T.W."/>
            <person name="Priest M."/>
            <person name="Roberts A."/>
            <person name="Saif S."/>
            <person name="Shea T."/>
            <person name="Sisk P."/>
            <person name="Sykes S."/>
            <person name="Wortman J."/>
            <person name="Nusbaum C."/>
            <person name="Birren B."/>
        </authorList>
    </citation>
    <scope>NUCLEOTIDE SEQUENCE [LARGE SCALE GENOMIC DNA]</scope>
    <source>
        <strain evidence="1">ATCC 38817</strain>
    </source>
</reference>
<keyword evidence="2" id="KW-1185">Reference proteome</keyword>
<dbReference type="GeneID" id="20531109"/>
<dbReference type="EMBL" id="KK198093">
    <property type="protein sequence ID" value="KCV67197.1"/>
    <property type="molecule type" value="Genomic_DNA"/>
</dbReference>
<evidence type="ECO:0000313" key="2">
    <source>
        <dbReference type="Proteomes" id="UP000030693"/>
    </source>
</evidence>
<feature type="non-terminal residue" evidence="1">
    <location>
        <position position="1"/>
    </location>
</feature>
<gene>
    <name evidence="1" type="ORF">H696_06384</name>
</gene>
<dbReference type="InterPro" id="IPR036052">
    <property type="entry name" value="TrpB-like_PALP_sf"/>
</dbReference>